<proteinExistence type="predicted"/>
<dbReference type="AlphaFoldDB" id="A0A1Z3HRC2"/>
<feature type="transmembrane region" description="Helical" evidence="1">
    <location>
        <begin position="187"/>
        <end position="204"/>
    </location>
</feature>
<evidence type="ECO:0000313" key="2">
    <source>
        <dbReference type="EMBL" id="ASC72863.1"/>
    </source>
</evidence>
<sequence length="417" mass="44758">MASLAAISLAGMTIQLFGQRWPQARGNLAIFLGLALLQGMWGLGLGLIAVYGGVAGVILAAWRQQRRRDRNLLETGRAPDLLLLYGVGILLLRAMTELVVPSWGQLALAWGLLGGLLVGLAMAAEPPQQAFPLSLISPSLWGGRALMVGGWLLAVMPLSAQALVINGMGLGLRLWRWQSRWQRQDFVAIWLLGLQSLWLAWRLLPIDLRLALLTPLTRWSGAEATPWALLGILGYPYVVLTVAVADWAYRRRHSALVTLADGLAGFLNGGLLLLSLWNGGLLVLHLIATTVTATIASGRRRTGHPSRQYLIHGLILFTLAATVEHTWPGITLGQRLALALGLMVGEGIVSVGPVTPWRRGANYGTLALAGLSYSLWGSLLLQPGTQPLETLPGVVIPMVLTGLASRGPAQSLRLFTG</sequence>
<dbReference type="EMBL" id="CP021983">
    <property type="protein sequence ID" value="ASC72863.1"/>
    <property type="molecule type" value="Genomic_DNA"/>
</dbReference>
<keyword evidence="1" id="KW-0472">Membrane</keyword>
<gene>
    <name evidence="2" type="ORF">XM38_038230</name>
</gene>
<evidence type="ECO:0000313" key="3">
    <source>
        <dbReference type="Proteomes" id="UP000191901"/>
    </source>
</evidence>
<dbReference type="STRING" id="1641165.XM38_06850"/>
<keyword evidence="1" id="KW-1133">Transmembrane helix</keyword>
<keyword evidence="1" id="KW-0812">Transmembrane</keyword>
<evidence type="ECO:0000256" key="1">
    <source>
        <dbReference type="SAM" id="Phobius"/>
    </source>
</evidence>
<dbReference type="KEGG" id="hhg:XM38_038230"/>
<protein>
    <submittedName>
        <fullName evidence="2">Uncharacterized protein</fullName>
    </submittedName>
</protein>
<feature type="transmembrane region" description="Helical" evidence="1">
    <location>
        <begin position="256"/>
        <end position="274"/>
    </location>
</feature>
<accession>A0A1Z3HRC2</accession>
<feature type="transmembrane region" description="Helical" evidence="1">
    <location>
        <begin position="106"/>
        <end position="124"/>
    </location>
</feature>
<feature type="transmembrane region" description="Helical" evidence="1">
    <location>
        <begin position="280"/>
        <end position="297"/>
    </location>
</feature>
<feature type="transmembrane region" description="Helical" evidence="1">
    <location>
        <begin position="224"/>
        <end position="249"/>
    </location>
</feature>
<dbReference type="Proteomes" id="UP000191901">
    <property type="component" value="Chromosome"/>
</dbReference>
<feature type="transmembrane region" description="Helical" evidence="1">
    <location>
        <begin position="309"/>
        <end position="330"/>
    </location>
</feature>
<organism evidence="2 3">
    <name type="scientific">Halomicronema hongdechloris C2206</name>
    <dbReference type="NCBI Taxonomy" id="1641165"/>
    <lineage>
        <taxon>Bacteria</taxon>
        <taxon>Bacillati</taxon>
        <taxon>Cyanobacteriota</taxon>
        <taxon>Cyanophyceae</taxon>
        <taxon>Nodosilineales</taxon>
        <taxon>Nodosilineaceae</taxon>
        <taxon>Halomicronema</taxon>
    </lineage>
</organism>
<keyword evidence="3" id="KW-1185">Reference proteome</keyword>
<name>A0A1Z3HRC2_9CYAN</name>
<feature type="transmembrane region" description="Helical" evidence="1">
    <location>
        <begin position="28"/>
        <end position="61"/>
    </location>
</feature>
<reference evidence="2 3" key="1">
    <citation type="journal article" date="2016" name="Biochim. Biophys. Acta">
        <title>Characterization of red-shifted phycobilisomes isolated from the chlorophyll f-containing cyanobacterium Halomicronema hongdechloris.</title>
        <authorList>
            <person name="Li Y."/>
            <person name="Lin Y."/>
            <person name="Garvey C.J."/>
            <person name="Birch D."/>
            <person name="Corkery R.W."/>
            <person name="Loughlin P.C."/>
            <person name="Scheer H."/>
            <person name="Willows R.D."/>
            <person name="Chen M."/>
        </authorList>
    </citation>
    <scope>NUCLEOTIDE SEQUENCE [LARGE SCALE GENOMIC DNA]</scope>
    <source>
        <strain evidence="2 3">C2206</strain>
    </source>
</reference>